<dbReference type="OrthoDB" id="30840at2759"/>
<keyword evidence="2" id="KW-0344">Guanine-nucleotide releasing factor</keyword>
<dbReference type="PANTHER" id="PTHR13276">
    <property type="entry name" value="GUANINE NUCLEOTIDE EXCHANGE FACTOR MSS4"/>
    <property type="match status" value="1"/>
</dbReference>
<evidence type="ECO:0000256" key="4">
    <source>
        <dbReference type="SAM" id="MobiDB-lite"/>
    </source>
</evidence>
<feature type="region of interest" description="Disordered" evidence="4">
    <location>
        <begin position="1"/>
        <end position="38"/>
    </location>
</feature>
<protein>
    <submittedName>
        <fullName evidence="5">RABIF</fullName>
    </submittedName>
</protein>
<keyword evidence="1" id="KW-0813">Transport</keyword>
<feature type="compositionally biased region" description="Basic and acidic residues" evidence="4">
    <location>
        <begin position="70"/>
        <end position="80"/>
    </location>
</feature>
<reference evidence="5" key="1">
    <citation type="submission" date="2021-01" db="EMBL/GenBank/DDBJ databases">
        <authorList>
            <person name="Li R."/>
            <person name="Bekaert M."/>
        </authorList>
    </citation>
    <scope>NUCLEOTIDE SEQUENCE</scope>
    <source>
        <strain evidence="5">Farmed</strain>
    </source>
</reference>
<dbReference type="GO" id="GO:0006892">
    <property type="term" value="P:post-Golgi vesicle-mediated transport"/>
    <property type="evidence" value="ECO:0007669"/>
    <property type="project" value="TreeGrafter"/>
</dbReference>
<dbReference type="Proteomes" id="UP000597762">
    <property type="component" value="Unassembled WGS sequence"/>
</dbReference>
<sequence>MSDENCTNNNDGDNSKKAVISSSFPSSPLHDSRLDENGKNKSKIYCTRCPSLILTPGNGGYVRKKFSLPSDKDKKTHPELEIDEKDVTEETSHDCWMIENMYAFENIGFSNTVGTIKYLVCADCESGPVGWHDLSNGGKACFLSWDRVRHSDSN</sequence>
<evidence type="ECO:0000256" key="1">
    <source>
        <dbReference type="ARBA" id="ARBA00022448"/>
    </source>
</evidence>
<comment type="caution">
    <text evidence="5">The sequence shown here is derived from an EMBL/GenBank/DDBJ whole genome shotgun (WGS) entry which is preliminary data.</text>
</comment>
<accession>A0A812DXY8</accession>
<evidence type="ECO:0000256" key="2">
    <source>
        <dbReference type="ARBA" id="ARBA00022658"/>
    </source>
</evidence>
<dbReference type="PROSITE" id="PS51796">
    <property type="entry name" value="MSS4"/>
    <property type="match status" value="1"/>
</dbReference>
<dbReference type="GO" id="GO:0008270">
    <property type="term" value="F:zinc ion binding"/>
    <property type="evidence" value="ECO:0007669"/>
    <property type="project" value="TreeGrafter"/>
</dbReference>
<evidence type="ECO:0000256" key="3">
    <source>
        <dbReference type="ARBA" id="ARBA00022927"/>
    </source>
</evidence>
<name>A0A812DXY8_ACAPH</name>
<keyword evidence="3" id="KW-0653">Protein transport</keyword>
<gene>
    <name evidence="5" type="ORF">SPHA_60556</name>
</gene>
<organism evidence="5 6">
    <name type="scientific">Acanthosepion pharaonis</name>
    <name type="common">Pharaoh cuttlefish</name>
    <name type="synonym">Sepia pharaonis</name>
    <dbReference type="NCBI Taxonomy" id="158019"/>
    <lineage>
        <taxon>Eukaryota</taxon>
        <taxon>Metazoa</taxon>
        <taxon>Spiralia</taxon>
        <taxon>Lophotrochozoa</taxon>
        <taxon>Mollusca</taxon>
        <taxon>Cephalopoda</taxon>
        <taxon>Coleoidea</taxon>
        <taxon>Decapodiformes</taxon>
        <taxon>Sepiida</taxon>
        <taxon>Sepiina</taxon>
        <taxon>Sepiidae</taxon>
        <taxon>Acanthosepion</taxon>
    </lineage>
</organism>
<evidence type="ECO:0000313" key="5">
    <source>
        <dbReference type="EMBL" id="CAE1308732.1"/>
    </source>
</evidence>
<proteinExistence type="predicted"/>
<dbReference type="GO" id="GO:0015031">
    <property type="term" value="P:protein transport"/>
    <property type="evidence" value="ECO:0007669"/>
    <property type="project" value="UniProtKB-KW"/>
</dbReference>
<dbReference type="GO" id="GO:0016020">
    <property type="term" value="C:membrane"/>
    <property type="evidence" value="ECO:0007669"/>
    <property type="project" value="TreeGrafter"/>
</dbReference>
<dbReference type="InterPro" id="IPR011323">
    <property type="entry name" value="Mss4/transl-control_tumour"/>
</dbReference>
<dbReference type="Gene3D" id="2.170.150.10">
    <property type="entry name" value="Metal Binding Protein, Guanine Nucleotide Exchange Factor, Chain A"/>
    <property type="match status" value="1"/>
</dbReference>
<dbReference type="PANTHER" id="PTHR13276:SF0">
    <property type="entry name" value="GUANINE NUCLEOTIDE EXCHANGE FACTOR MSS4"/>
    <property type="match status" value="1"/>
</dbReference>
<dbReference type="Pfam" id="PF04421">
    <property type="entry name" value="Mss4"/>
    <property type="match status" value="1"/>
</dbReference>
<keyword evidence="6" id="KW-1185">Reference proteome</keyword>
<evidence type="ECO:0000313" key="6">
    <source>
        <dbReference type="Proteomes" id="UP000597762"/>
    </source>
</evidence>
<dbReference type="InterPro" id="IPR011057">
    <property type="entry name" value="Mss4-like_sf"/>
</dbReference>
<dbReference type="FunFam" id="2.170.150.10:FF:000005">
    <property type="entry name" value="Guanine nucleotide exchange factor MSS4"/>
    <property type="match status" value="1"/>
</dbReference>
<dbReference type="EMBL" id="CAHIKZ030004214">
    <property type="protein sequence ID" value="CAE1308732.1"/>
    <property type="molecule type" value="Genomic_DNA"/>
</dbReference>
<dbReference type="SUPFAM" id="SSF51316">
    <property type="entry name" value="Mss4-like"/>
    <property type="match status" value="1"/>
</dbReference>
<feature type="compositionally biased region" description="Polar residues" evidence="4">
    <location>
        <begin position="1"/>
        <end position="12"/>
    </location>
</feature>
<dbReference type="GO" id="GO:0005829">
    <property type="term" value="C:cytosol"/>
    <property type="evidence" value="ECO:0007669"/>
    <property type="project" value="TreeGrafter"/>
</dbReference>
<dbReference type="InterPro" id="IPR007515">
    <property type="entry name" value="Mss4"/>
</dbReference>
<dbReference type="AlphaFoldDB" id="A0A812DXY8"/>
<dbReference type="GO" id="GO:0005085">
    <property type="term" value="F:guanyl-nucleotide exchange factor activity"/>
    <property type="evidence" value="ECO:0007669"/>
    <property type="project" value="UniProtKB-KW"/>
</dbReference>
<dbReference type="GO" id="GO:0007264">
    <property type="term" value="P:small GTPase-mediated signal transduction"/>
    <property type="evidence" value="ECO:0007669"/>
    <property type="project" value="InterPro"/>
</dbReference>
<feature type="region of interest" description="Disordered" evidence="4">
    <location>
        <begin position="66"/>
        <end position="86"/>
    </location>
</feature>